<proteinExistence type="predicted"/>
<dbReference type="PANTHER" id="PTHR21340:SF0">
    <property type="entry name" value="BIS(5'-NUCLEOSYL)-TETRAPHOSPHATASE [ASYMMETRICAL]"/>
    <property type="match status" value="1"/>
</dbReference>
<dbReference type="EMBL" id="PFMD01000071">
    <property type="protein sequence ID" value="PIY95691.1"/>
    <property type="molecule type" value="Genomic_DNA"/>
</dbReference>
<dbReference type="Gene3D" id="3.90.79.10">
    <property type="entry name" value="Nucleoside Triphosphate Pyrophosphohydrolase"/>
    <property type="match status" value="1"/>
</dbReference>
<dbReference type="SUPFAM" id="SSF55811">
    <property type="entry name" value="Nudix"/>
    <property type="match status" value="1"/>
</dbReference>
<dbReference type="GO" id="GO:0006167">
    <property type="term" value="P:AMP biosynthetic process"/>
    <property type="evidence" value="ECO:0007669"/>
    <property type="project" value="TreeGrafter"/>
</dbReference>
<reference evidence="3 4" key="1">
    <citation type="submission" date="2017-09" db="EMBL/GenBank/DDBJ databases">
        <title>Depth-based differentiation of microbial function through sediment-hosted aquifers and enrichment of novel symbionts in the deep terrestrial subsurface.</title>
        <authorList>
            <person name="Probst A.J."/>
            <person name="Ladd B."/>
            <person name="Jarett J.K."/>
            <person name="Geller-Mcgrath D.E."/>
            <person name="Sieber C.M."/>
            <person name="Emerson J.B."/>
            <person name="Anantharaman K."/>
            <person name="Thomas B.C."/>
            <person name="Malmstrom R."/>
            <person name="Stieglmeier M."/>
            <person name="Klingl A."/>
            <person name="Woyke T."/>
            <person name="Ryan C.M."/>
            <person name="Banfield J.F."/>
        </authorList>
    </citation>
    <scope>NUCLEOTIDE SEQUENCE [LARGE SCALE GENOMIC DNA]</scope>
    <source>
        <strain evidence="3">CG_4_10_14_0_8_um_filter_42_10</strain>
    </source>
</reference>
<feature type="domain" description="Nudix hydrolase" evidence="2">
    <location>
        <begin position="5"/>
        <end position="132"/>
    </location>
</feature>
<evidence type="ECO:0000313" key="4">
    <source>
        <dbReference type="Proteomes" id="UP000230779"/>
    </source>
</evidence>
<protein>
    <recommendedName>
        <fullName evidence="2">Nudix hydrolase domain-containing protein</fullName>
    </recommendedName>
</protein>
<dbReference type="InterPro" id="IPR051325">
    <property type="entry name" value="Nudix_hydrolase_domain"/>
</dbReference>
<dbReference type="PROSITE" id="PS00893">
    <property type="entry name" value="NUDIX_BOX"/>
    <property type="match status" value="1"/>
</dbReference>
<dbReference type="Proteomes" id="UP000230779">
    <property type="component" value="Unassembled WGS sequence"/>
</dbReference>
<gene>
    <name evidence="3" type="ORF">COY66_06205</name>
</gene>
<accession>A0A2M7RGR4</accession>
<dbReference type="PANTHER" id="PTHR21340">
    <property type="entry name" value="DIADENOSINE 5,5-P1,P4-TETRAPHOSPHATE PYROPHOSPHOHYDROLASE MUTT"/>
    <property type="match status" value="1"/>
</dbReference>
<name>A0A2M7RGR4_9BACT</name>
<evidence type="ECO:0000313" key="3">
    <source>
        <dbReference type="EMBL" id="PIY95691.1"/>
    </source>
</evidence>
<evidence type="ECO:0000259" key="2">
    <source>
        <dbReference type="PROSITE" id="PS51462"/>
    </source>
</evidence>
<dbReference type="GO" id="GO:0004081">
    <property type="term" value="F:bis(5'-nucleosyl)-tetraphosphatase (asymmetrical) activity"/>
    <property type="evidence" value="ECO:0007669"/>
    <property type="project" value="TreeGrafter"/>
</dbReference>
<dbReference type="InterPro" id="IPR015797">
    <property type="entry name" value="NUDIX_hydrolase-like_dom_sf"/>
</dbReference>
<sequence>MSKFQKIESIGIVLLNAQNKVLVVFKKMTRVWEYPQGTREVNEDPLETLKREVAEETNIKNFRLVKDFCKKTYYRFSRDKELFDKTVTYFLGMTNEEVKLSEEHEQYRWCSFEEANRLFRHENHKKVLEAVVKRLGQPLIYLD</sequence>
<evidence type="ECO:0000256" key="1">
    <source>
        <dbReference type="ARBA" id="ARBA00022801"/>
    </source>
</evidence>
<dbReference type="PROSITE" id="PS51462">
    <property type="entry name" value="NUDIX"/>
    <property type="match status" value="1"/>
</dbReference>
<comment type="caution">
    <text evidence="3">The sequence shown here is derived from an EMBL/GenBank/DDBJ whole genome shotgun (WGS) entry which is preliminary data.</text>
</comment>
<keyword evidence="1" id="KW-0378">Hydrolase</keyword>
<dbReference type="GO" id="GO:0006754">
    <property type="term" value="P:ATP biosynthetic process"/>
    <property type="evidence" value="ECO:0007669"/>
    <property type="project" value="TreeGrafter"/>
</dbReference>
<dbReference type="InterPro" id="IPR020084">
    <property type="entry name" value="NUDIX_hydrolase_CS"/>
</dbReference>
<dbReference type="Pfam" id="PF00293">
    <property type="entry name" value="NUDIX"/>
    <property type="match status" value="1"/>
</dbReference>
<dbReference type="InterPro" id="IPR000086">
    <property type="entry name" value="NUDIX_hydrolase_dom"/>
</dbReference>
<dbReference type="AlphaFoldDB" id="A0A2M7RGR4"/>
<organism evidence="3 4">
    <name type="scientific">Candidatus Kerfeldbacteria bacterium CG_4_10_14_0_8_um_filter_42_10</name>
    <dbReference type="NCBI Taxonomy" id="2014248"/>
    <lineage>
        <taxon>Bacteria</taxon>
        <taxon>Candidatus Kerfeldiibacteriota</taxon>
    </lineage>
</organism>